<keyword evidence="4" id="KW-0963">Cytoplasm</keyword>
<evidence type="ECO:0000256" key="2">
    <source>
        <dbReference type="ARBA" id="ARBA00004496"/>
    </source>
</evidence>
<dbReference type="Pfam" id="PF00254">
    <property type="entry name" value="FKBP_C"/>
    <property type="match status" value="1"/>
</dbReference>
<dbReference type="InterPro" id="IPR046357">
    <property type="entry name" value="PPIase_dom_sf"/>
</dbReference>
<evidence type="ECO:0000256" key="3">
    <source>
        <dbReference type="ARBA" id="ARBA00006577"/>
    </source>
</evidence>
<keyword evidence="5 9" id="KW-0697">Rotamase</keyword>
<dbReference type="Gene3D" id="3.10.50.40">
    <property type="match status" value="1"/>
</dbReference>
<dbReference type="AlphaFoldDB" id="A0AAU7NT80"/>
<evidence type="ECO:0000313" key="13">
    <source>
        <dbReference type="Proteomes" id="UP001225378"/>
    </source>
</evidence>
<comment type="catalytic activity">
    <reaction evidence="1 9 10">
        <text>[protein]-peptidylproline (omega=180) = [protein]-peptidylproline (omega=0)</text>
        <dbReference type="Rhea" id="RHEA:16237"/>
        <dbReference type="Rhea" id="RHEA-COMP:10747"/>
        <dbReference type="Rhea" id="RHEA-COMP:10748"/>
        <dbReference type="ChEBI" id="CHEBI:83833"/>
        <dbReference type="ChEBI" id="CHEBI:83834"/>
        <dbReference type="EC" id="5.2.1.8"/>
    </reaction>
</comment>
<dbReference type="PROSITE" id="PS50059">
    <property type="entry name" value="FKBP_PPIASE"/>
    <property type="match status" value="1"/>
</dbReference>
<evidence type="ECO:0000256" key="4">
    <source>
        <dbReference type="ARBA" id="ARBA00022490"/>
    </source>
</evidence>
<dbReference type="EMBL" id="CP157743">
    <property type="protein sequence ID" value="XBS20205.1"/>
    <property type="molecule type" value="Genomic_DNA"/>
</dbReference>
<evidence type="ECO:0000256" key="9">
    <source>
        <dbReference type="PROSITE-ProRule" id="PRU00277"/>
    </source>
</evidence>
<comment type="subcellular location">
    <subcellularLocation>
        <location evidence="2">Cytoplasm</location>
    </subcellularLocation>
</comment>
<dbReference type="GO" id="GO:0005737">
    <property type="term" value="C:cytoplasm"/>
    <property type="evidence" value="ECO:0007669"/>
    <property type="project" value="UniProtKB-SubCell"/>
</dbReference>
<name>A0AAU7NT80_9GAMM</name>
<dbReference type="PANTHER" id="PTHR47861:SF3">
    <property type="entry name" value="FKBP-TYPE PEPTIDYL-PROLYL CIS-TRANS ISOMERASE SLYD"/>
    <property type="match status" value="1"/>
</dbReference>
<gene>
    <name evidence="12" type="ORF">Q9L42_017925</name>
</gene>
<evidence type="ECO:0000256" key="6">
    <source>
        <dbReference type="ARBA" id="ARBA00023186"/>
    </source>
</evidence>
<dbReference type="EC" id="5.2.1.8" evidence="10"/>
<feature type="domain" description="PPIase FKBP-type" evidence="11">
    <location>
        <begin position="6"/>
        <end position="103"/>
    </location>
</feature>
<comment type="function">
    <text evidence="8">Also involved in hydrogenase metallocenter assembly, probably by participating in the nickel insertion step. This function in hydrogenase biosynthesis requires chaperone activity and the presence of the metal-binding domain, but not PPIase activity.</text>
</comment>
<keyword evidence="7 9" id="KW-0413">Isomerase</keyword>
<evidence type="ECO:0000256" key="5">
    <source>
        <dbReference type="ARBA" id="ARBA00023110"/>
    </source>
</evidence>
<dbReference type="InterPro" id="IPR001179">
    <property type="entry name" value="PPIase_FKBP_dom"/>
</dbReference>
<dbReference type="RefSeq" id="WP_305907055.1">
    <property type="nucleotide sequence ID" value="NZ_CP157743.1"/>
</dbReference>
<keyword evidence="13" id="KW-1185">Reference proteome</keyword>
<comment type="similarity">
    <text evidence="3 10">Belongs to the FKBP-type PPIase family.</text>
</comment>
<dbReference type="GO" id="GO:0003755">
    <property type="term" value="F:peptidyl-prolyl cis-trans isomerase activity"/>
    <property type="evidence" value="ECO:0007669"/>
    <property type="project" value="UniProtKB-UniRule"/>
</dbReference>
<sequence>MQISDNMAVSIHYTLTNAGGETLDSSMGAEPLVYLHGAGNIISGLEDALSGKNAGDKFNVTIEPEDAYGEKRAEMIQVVSKDLFEGMPVEVGMQFQAEVSHGPGIITVVHIEGDEVTIDGNHPLAGESLTFDVEVMDVREATEEEVAHGHIHGEGGHQH</sequence>
<dbReference type="GO" id="GO:0042026">
    <property type="term" value="P:protein refolding"/>
    <property type="evidence" value="ECO:0007669"/>
    <property type="project" value="UniProtKB-ARBA"/>
</dbReference>
<proteinExistence type="inferred from homology"/>
<dbReference type="Proteomes" id="UP001225378">
    <property type="component" value="Chromosome"/>
</dbReference>
<dbReference type="PANTHER" id="PTHR47861">
    <property type="entry name" value="FKBP-TYPE PEPTIDYL-PROLYL CIS-TRANS ISOMERASE SLYD"/>
    <property type="match status" value="1"/>
</dbReference>
<evidence type="ECO:0000313" key="12">
    <source>
        <dbReference type="EMBL" id="XBS20205.1"/>
    </source>
</evidence>
<reference evidence="12 13" key="1">
    <citation type="journal article" date="2024" name="Microbiology">
        <title>Methylomarinum rosea sp. nov., a novel halophilic methanotrophic bacterium from the hypersaline Lake Elton.</title>
        <authorList>
            <person name="Suleimanov R.Z."/>
            <person name="Oshkin I.Y."/>
            <person name="Danilova O.V."/>
            <person name="Suzina N.E."/>
            <person name="Dedysh S.N."/>
        </authorList>
    </citation>
    <scope>NUCLEOTIDE SEQUENCE [LARGE SCALE GENOMIC DNA]</scope>
    <source>
        <strain evidence="12 13">Ch1-1</strain>
    </source>
</reference>
<evidence type="ECO:0000256" key="7">
    <source>
        <dbReference type="ARBA" id="ARBA00023235"/>
    </source>
</evidence>
<keyword evidence="6" id="KW-0143">Chaperone</keyword>
<accession>A0AAU7NT80</accession>
<dbReference type="KEGG" id="mech:Q9L42_017925"/>
<organism evidence="12 13">
    <name type="scientific">Methylomarinum roseum</name>
    <dbReference type="NCBI Taxonomy" id="3067653"/>
    <lineage>
        <taxon>Bacteria</taxon>
        <taxon>Pseudomonadati</taxon>
        <taxon>Pseudomonadota</taxon>
        <taxon>Gammaproteobacteria</taxon>
        <taxon>Methylococcales</taxon>
        <taxon>Methylococcaceae</taxon>
        <taxon>Methylomarinum</taxon>
    </lineage>
</organism>
<evidence type="ECO:0000256" key="10">
    <source>
        <dbReference type="RuleBase" id="RU003915"/>
    </source>
</evidence>
<evidence type="ECO:0000256" key="1">
    <source>
        <dbReference type="ARBA" id="ARBA00000971"/>
    </source>
</evidence>
<protein>
    <recommendedName>
        <fullName evidence="10">Peptidyl-prolyl cis-trans isomerase</fullName>
        <ecNumber evidence="10">5.2.1.8</ecNumber>
    </recommendedName>
</protein>
<evidence type="ECO:0000259" key="11">
    <source>
        <dbReference type="PROSITE" id="PS50059"/>
    </source>
</evidence>
<dbReference type="SUPFAM" id="SSF54534">
    <property type="entry name" value="FKBP-like"/>
    <property type="match status" value="1"/>
</dbReference>
<evidence type="ECO:0000256" key="8">
    <source>
        <dbReference type="ARBA" id="ARBA00037071"/>
    </source>
</evidence>